<dbReference type="InterPro" id="IPR010298">
    <property type="entry name" value="YacP-like"/>
</dbReference>
<dbReference type="Pfam" id="PF05991">
    <property type="entry name" value="NYN_YacP"/>
    <property type="match status" value="1"/>
</dbReference>
<name>E1IBC7_9CHLR</name>
<protein>
    <recommendedName>
        <fullName evidence="3">YacP-like NYN domain protein</fullName>
    </recommendedName>
</protein>
<dbReference type="EMBL" id="ADVR01000011">
    <property type="protein sequence ID" value="EFO81484.1"/>
    <property type="molecule type" value="Genomic_DNA"/>
</dbReference>
<gene>
    <name evidence="1" type="ORF">OSCT_0628</name>
</gene>
<sequence>MLTMPILIDGHNLIGQLREVSLADPDDEAQLVMLLRRYATRKRGRRVVVIFDGGVYGHPGNLNGYGVECHFAKSPKDADSELIRRIRAVKRRDEWQVVSSDHAVMGEARAKGLTVISAQQFARRLEAMNAPQPNASIREKRNDRPLSPAEIAEWMRLFGVQEEEEEE</sequence>
<dbReference type="HOGENOM" id="CLU_1617753_0_0_0"/>
<comment type="caution">
    <text evidence="1">The sequence shown here is derived from an EMBL/GenBank/DDBJ whole genome shotgun (WGS) entry which is preliminary data.</text>
</comment>
<keyword evidence="2" id="KW-1185">Reference proteome</keyword>
<reference evidence="1 2" key="1">
    <citation type="journal article" date="2011" name="J. Bacteriol.">
        <title>Draft genome sequence of the anoxygenic filamentous phototrophic bacterium Oscillochloris trichoides subsp. DG-6.</title>
        <authorList>
            <person name="Kuznetsov B.B."/>
            <person name="Ivanovsky R.N."/>
            <person name="Keppen O.I."/>
            <person name="Sukhacheva M.V."/>
            <person name="Bumazhkin B.K."/>
            <person name="Patutina E.O."/>
            <person name="Beletsky A.V."/>
            <person name="Mardanov A.V."/>
            <person name="Baslerov R.V."/>
            <person name="Panteleeva A.N."/>
            <person name="Kolganova T.V."/>
            <person name="Ravin N.V."/>
            <person name="Skryabin K.G."/>
        </authorList>
    </citation>
    <scope>NUCLEOTIDE SEQUENCE [LARGE SCALE GENOMIC DNA]</scope>
    <source>
        <strain evidence="1 2">DG-6</strain>
    </source>
</reference>
<dbReference type="STRING" id="765420.OSCT_0628"/>
<dbReference type="Proteomes" id="UP000054010">
    <property type="component" value="Unassembled WGS sequence"/>
</dbReference>
<dbReference type="AlphaFoldDB" id="E1IBC7"/>
<evidence type="ECO:0000313" key="2">
    <source>
        <dbReference type="Proteomes" id="UP000054010"/>
    </source>
</evidence>
<evidence type="ECO:0000313" key="1">
    <source>
        <dbReference type="EMBL" id="EFO81484.1"/>
    </source>
</evidence>
<proteinExistence type="predicted"/>
<dbReference type="eggNOG" id="COG3688">
    <property type="taxonomic scope" value="Bacteria"/>
</dbReference>
<accession>E1IBC7</accession>
<organism evidence="1 2">
    <name type="scientific">Oscillochloris trichoides DG-6</name>
    <dbReference type="NCBI Taxonomy" id="765420"/>
    <lineage>
        <taxon>Bacteria</taxon>
        <taxon>Bacillati</taxon>
        <taxon>Chloroflexota</taxon>
        <taxon>Chloroflexia</taxon>
        <taxon>Chloroflexales</taxon>
        <taxon>Chloroflexineae</taxon>
        <taxon>Oscillochloridaceae</taxon>
        <taxon>Oscillochloris</taxon>
    </lineage>
</organism>
<evidence type="ECO:0008006" key="3">
    <source>
        <dbReference type="Google" id="ProtNLM"/>
    </source>
</evidence>